<evidence type="ECO:0000313" key="9">
    <source>
        <dbReference type="Proteomes" id="UP000006008"/>
    </source>
</evidence>
<dbReference type="RefSeq" id="WP_009133465.1">
    <property type="nucleotide sequence ID" value="NZ_CP102250.1"/>
</dbReference>
<comment type="caution">
    <text evidence="8">The sequence shown here is derived from an EMBL/GenBank/DDBJ whole genome shotgun (WGS) entry which is preliminary data.</text>
</comment>
<dbReference type="EMBL" id="ADLD01000008">
    <property type="protein sequence ID" value="EHB92946.1"/>
    <property type="molecule type" value="Genomic_DNA"/>
</dbReference>
<accession>G5H6U9</accession>
<reference evidence="8 9" key="1">
    <citation type="submission" date="2011-08" db="EMBL/GenBank/DDBJ databases">
        <title>The Genome Sequence of Alistipes indistinctus YIT 12060.</title>
        <authorList>
            <consortium name="The Broad Institute Genome Sequencing Platform"/>
            <person name="Earl A."/>
            <person name="Ward D."/>
            <person name="Feldgarden M."/>
            <person name="Gevers D."/>
            <person name="Morotomi M."/>
            <person name="Young S.K."/>
            <person name="Zeng Q."/>
            <person name="Gargeya S."/>
            <person name="Fitzgerald M."/>
            <person name="Haas B."/>
            <person name="Abouelleil A."/>
            <person name="Alvarado L."/>
            <person name="Arachchi H.M."/>
            <person name="Berlin A."/>
            <person name="Brown A."/>
            <person name="Chapman S.B."/>
            <person name="Chen Z."/>
            <person name="Dunbar C."/>
            <person name="Freedman E."/>
            <person name="Gearin G."/>
            <person name="Gellesch M."/>
            <person name="Goldberg J."/>
            <person name="Griggs A."/>
            <person name="Gujja S."/>
            <person name="Heiman D."/>
            <person name="Howarth C."/>
            <person name="Larson L."/>
            <person name="Lui A."/>
            <person name="MacDonald P.J.P."/>
            <person name="Montmayeur A."/>
            <person name="Murphy C."/>
            <person name="Neiman D."/>
            <person name="Pearson M."/>
            <person name="Priest M."/>
            <person name="Roberts A."/>
            <person name="Saif S."/>
            <person name="Shea T."/>
            <person name="Shenoy N."/>
            <person name="Sisk P."/>
            <person name="Stolte C."/>
            <person name="Sykes S."/>
            <person name="Wortman J."/>
            <person name="Nusbaum C."/>
            <person name="Birren B."/>
        </authorList>
    </citation>
    <scope>NUCLEOTIDE SEQUENCE [LARGE SCALE GENOMIC DNA]</scope>
    <source>
        <strain evidence="8 9">YIT 12060</strain>
    </source>
</reference>
<dbReference type="eggNOG" id="ENOG502ZJ4B">
    <property type="taxonomic scope" value="Bacteria"/>
</dbReference>
<gene>
    <name evidence="8" type="ORF">HMPREF9450_00659</name>
</gene>
<dbReference type="Proteomes" id="UP000006008">
    <property type="component" value="Unassembled WGS sequence"/>
</dbReference>
<evidence type="ECO:0000256" key="5">
    <source>
        <dbReference type="ARBA" id="ARBA00023139"/>
    </source>
</evidence>
<evidence type="ECO:0000256" key="3">
    <source>
        <dbReference type="ARBA" id="ARBA00022729"/>
    </source>
</evidence>
<protein>
    <submittedName>
        <fullName evidence="8">Uncharacterized protein</fullName>
    </submittedName>
</protein>
<evidence type="ECO:0000313" key="8">
    <source>
        <dbReference type="EMBL" id="EHB92946.1"/>
    </source>
</evidence>
<keyword evidence="9" id="KW-1185">Reference proteome</keyword>
<dbReference type="HOGENOM" id="CLU_449536_0_0_10"/>
<dbReference type="GO" id="GO:0009279">
    <property type="term" value="C:cell outer membrane"/>
    <property type="evidence" value="ECO:0007669"/>
    <property type="project" value="UniProtKB-SubCell"/>
</dbReference>
<comment type="similarity">
    <text evidence="2">Belongs to the bacteroidetes fimbrillin superfamily. FimB/Mfa2 family.</text>
</comment>
<dbReference type="GeneID" id="92816329"/>
<dbReference type="Pfam" id="PF08842">
    <property type="entry name" value="Mfa2"/>
    <property type="match status" value="1"/>
</dbReference>
<sequence length="607" mass="64107">MKQIFRYFLLGLGAAVGLSACNKEGGAAPDATSLHVDFHVMTDLNVVKSAALSDENKVTAIDLFAFDAASGLLEVMQRDIPATAPSDAGVAGEKKVGDVSLSFGKGGAKKILAIANTAANRVELPASLEAGVTTYAQMLESVVRLPEGNGAPSSPFVMTGYANDVQTGTGSVTVSLCRKVARFDIVNQTPGDASEGLVVSKLQLQSVPAHAYLFKDGYNASEADARVDYPAAIPSTPGIDATYYVLPVPEAEKMQLLVEGTLHGEAFAQTLDIQPQDVSGTPQGVKPNYRYTVKLDGKSKEVQLSVTVSTVEEWTPGGDISGTITGGGSTGGDITFNGLKWMDRNLGATTADFRTDWDGGIGSFYQWGRNTAFAATGFTTVSGPLSGLDEANSDVNKDKFIAGGFKDWLSSSDNGLWQTPESQPCPEGYRMPTNAELQGIFPASGVLFNMRSMTVKTGEAVAGGSMTAHYWGDNGAKTLYGIKNQGTASACYMKWEYLTTGAGKSYLRISRWPADAAATFTDKDLNTVKGEFAAMPAATEVFELPGAGYITGSNGTYSNPPTGGFYWSSSLDGSGKVYRAEIQEGHVNMTEPYASRASGHSIRCVRQ</sequence>
<dbReference type="PROSITE" id="PS51257">
    <property type="entry name" value="PROKAR_LIPOPROTEIN"/>
    <property type="match status" value="1"/>
</dbReference>
<organism evidence="8 9">
    <name type="scientific">Alistipes indistinctus YIT 12060</name>
    <dbReference type="NCBI Taxonomy" id="742725"/>
    <lineage>
        <taxon>Bacteria</taxon>
        <taxon>Pseudomonadati</taxon>
        <taxon>Bacteroidota</taxon>
        <taxon>Bacteroidia</taxon>
        <taxon>Bacteroidales</taxon>
        <taxon>Rikenellaceae</taxon>
        <taxon>Alistipes</taxon>
    </lineage>
</organism>
<keyword evidence="6" id="KW-0998">Cell outer membrane</keyword>
<evidence type="ECO:0000256" key="4">
    <source>
        <dbReference type="ARBA" id="ARBA00023136"/>
    </source>
</evidence>
<name>G5H6U9_9BACT</name>
<dbReference type="STRING" id="742725.HMPREF9450_00659"/>
<evidence type="ECO:0000256" key="7">
    <source>
        <dbReference type="ARBA" id="ARBA00023288"/>
    </source>
</evidence>
<keyword evidence="3" id="KW-0732">Signal</keyword>
<evidence type="ECO:0000256" key="2">
    <source>
        <dbReference type="ARBA" id="ARBA00007248"/>
    </source>
</evidence>
<dbReference type="AlphaFoldDB" id="G5H6U9"/>
<dbReference type="PATRIC" id="fig|742725.3.peg.713"/>
<proteinExistence type="inferred from homology"/>
<dbReference type="InterPro" id="IPR014941">
    <property type="entry name" value="FimB/Mfa2/Mfa3"/>
</dbReference>
<keyword evidence="7" id="KW-0449">Lipoprotein</keyword>
<keyword evidence="4" id="KW-0472">Membrane</keyword>
<comment type="subcellular location">
    <subcellularLocation>
        <location evidence="1">Cell outer membrane</location>
    </subcellularLocation>
</comment>
<dbReference type="Gene3D" id="2.60.40.2580">
    <property type="match status" value="1"/>
</dbReference>
<evidence type="ECO:0000256" key="1">
    <source>
        <dbReference type="ARBA" id="ARBA00004442"/>
    </source>
</evidence>
<dbReference type="OrthoDB" id="9798299at2"/>
<keyword evidence="5" id="KW-0564">Palmitate</keyword>
<evidence type="ECO:0000256" key="6">
    <source>
        <dbReference type="ARBA" id="ARBA00023237"/>
    </source>
</evidence>